<evidence type="ECO:0000313" key="3">
    <source>
        <dbReference type="Proteomes" id="UP000053593"/>
    </source>
</evidence>
<feature type="compositionally biased region" description="Low complexity" evidence="1">
    <location>
        <begin position="92"/>
        <end position="107"/>
    </location>
</feature>
<dbReference type="EMBL" id="KN834834">
    <property type="protein sequence ID" value="KIK53031.1"/>
    <property type="molecule type" value="Genomic_DNA"/>
</dbReference>
<feature type="compositionally biased region" description="Low complexity" evidence="1">
    <location>
        <begin position="172"/>
        <end position="189"/>
    </location>
</feature>
<gene>
    <name evidence="2" type="ORF">GYMLUDRAFT_63911</name>
</gene>
<name>A0A0D0BEL8_9AGAR</name>
<protein>
    <submittedName>
        <fullName evidence="2">Uncharacterized protein</fullName>
    </submittedName>
</protein>
<proteinExistence type="predicted"/>
<feature type="region of interest" description="Disordered" evidence="1">
    <location>
        <begin position="413"/>
        <end position="438"/>
    </location>
</feature>
<dbReference type="AlphaFoldDB" id="A0A0D0BEL8"/>
<feature type="region of interest" description="Disordered" evidence="1">
    <location>
        <begin position="120"/>
        <end position="200"/>
    </location>
</feature>
<reference evidence="2 3" key="1">
    <citation type="submission" date="2014-04" db="EMBL/GenBank/DDBJ databases">
        <title>Evolutionary Origins and Diversification of the Mycorrhizal Mutualists.</title>
        <authorList>
            <consortium name="DOE Joint Genome Institute"/>
            <consortium name="Mycorrhizal Genomics Consortium"/>
            <person name="Kohler A."/>
            <person name="Kuo A."/>
            <person name="Nagy L.G."/>
            <person name="Floudas D."/>
            <person name="Copeland A."/>
            <person name="Barry K.W."/>
            <person name="Cichocki N."/>
            <person name="Veneault-Fourrey C."/>
            <person name="LaButti K."/>
            <person name="Lindquist E.A."/>
            <person name="Lipzen A."/>
            <person name="Lundell T."/>
            <person name="Morin E."/>
            <person name="Murat C."/>
            <person name="Riley R."/>
            <person name="Ohm R."/>
            <person name="Sun H."/>
            <person name="Tunlid A."/>
            <person name="Henrissat B."/>
            <person name="Grigoriev I.V."/>
            <person name="Hibbett D.S."/>
            <person name="Martin F."/>
        </authorList>
    </citation>
    <scope>NUCLEOTIDE SEQUENCE [LARGE SCALE GENOMIC DNA]</scope>
    <source>
        <strain evidence="2 3">FD-317 M1</strain>
    </source>
</reference>
<evidence type="ECO:0000313" key="2">
    <source>
        <dbReference type="EMBL" id="KIK53031.1"/>
    </source>
</evidence>
<feature type="region of interest" description="Disordered" evidence="1">
    <location>
        <begin position="352"/>
        <end position="391"/>
    </location>
</feature>
<organism evidence="2 3">
    <name type="scientific">Collybiopsis luxurians FD-317 M1</name>
    <dbReference type="NCBI Taxonomy" id="944289"/>
    <lineage>
        <taxon>Eukaryota</taxon>
        <taxon>Fungi</taxon>
        <taxon>Dikarya</taxon>
        <taxon>Basidiomycota</taxon>
        <taxon>Agaricomycotina</taxon>
        <taxon>Agaricomycetes</taxon>
        <taxon>Agaricomycetidae</taxon>
        <taxon>Agaricales</taxon>
        <taxon>Marasmiineae</taxon>
        <taxon>Omphalotaceae</taxon>
        <taxon>Collybiopsis</taxon>
        <taxon>Collybiopsis luxurians</taxon>
    </lineage>
</organism>
<dbReference type="Proteomes" id="UP000053593">
    <property type="component" value="Unassembled WGS sequence"/>
</dbReference>
<feature type="region of interest" description="Disordered" evidence="1">
    <location>
        <begin position="87"/>
        <end position="107"/>
    </location>
</feature>
<feature type="compositionally biased region" description="Low complexity" evidence="1">
    <location>
        <begin position="130"/>
        <end position="139"/>
    </location>
</feature>
<dbReference type="HOGENOM" id="CLU_026927_0_0_1"/>
<evidence type="ECO:0000256" key="1">
    <source>
        <dbReference type="SAM" id="MobiDB-lite"/>
    </source>
</evidence>
<sequence length="494" mass="51510">MPTAFPPGVSTRLEDGDIEKAGFAWMDLAAVGGTATSSSSAIANVEDDTVSVLQWHNGVELATMRKRKGNNARSIITRSTSLSSGTAQLNLHPSVSSHPPFSPVMPMNMHILTDTETKTNVETDTEADESSSSPAASTTLLYYPNLPTPSSRSQPKSATNPTTYTNSNVNPSVDNRLSSSSSFDDLNNLPMPRSNNLFADPGLPRVQAQTFSSFLPPPPSSSIHSLSLIPSLSVSHPVPRVDIEDNGELIMFPRRLLGCVGVSPSDVLSSEFSYLKSSLEGGQIRMGGEFVGLSWPTMESTAPGKTALVEDSMTGARSSFGAGSVGARRPLQTGYLTWEHIQHLIDVSESQSLAQSGSGSQSHSRLSASATTTTGSASPDRATGASGSGSGTGTAASSVYAFFTASPNPDPISSSFPTASSPPLSPTTSGSGASSSSRRYFSPFASVSNSPAVEPTLPRRMGIIASDSEEFNVRSVSESVSVSDIEEAEGLGQG</sequence>
<keyword evidence="3" id="KW-1185">Reference proteome</keyword>
<feature type="compositionally biased region" description="Polar residues" evidence="1">
    <location>
        <begin position="148"/>
        <end position="171"/>
    </location>
</feature>
<feature type="compositionally biased region" description="Low complexity" evidence="1">
    <location>
        <begin position="352"/>
        <end position="385"/>
    </location>
</feature>
<accession>A0A0D0BEL8</accession>